<gene>
    <name evidence="1" type="ORF">PanWU01x14_058300</name>
</gene>
<sequence length="105" mass="11416">MSHVGEKRGIKLHIQVGQGGHVSRKIIPFRIKSFVDSGGHILPVIGMKPALARLICTWEEKDLCFCSAEGLARVGGQNLCSAFPNTILVAYTTFVLCSSEIPCFL</sequence>
<reference evidence="2" key="1">
    <citation type="submission" date="2016-06" db="EMBL/GenBank/DDBJ databases">
        <title>Parallel loss of symbiosis genes in relatives of nitrogen-fixing non-legume Parasponia.</title>
        <authorList>
            <person name="Van Velzen R."/>
            <person name="Holmer R."/>
            <person name="Bu F."/>
            <person name="Rutten L."/>
            <person name="Van Zeijl A."/>
            <person name="Liu W."/>
            <person name="Santuari L."/>
            <person name="Cao Q."/>
            <person name="Sharma T."/>
            <person name="Shen D."/>
            <person name="Roswanjaya Y."/>
            <person name="Wardhani T."/>
            <person name="Kalhor M.S."/>
            <person name="Jansen J."/>
            <person name="Van den Hoogen J."/>
            <person name="Gungor B."/>
            <person name="Hartog M."/>
            <person name="Hontelez J."/>
            <person name="Verver J."/>
            <person name="Yang W.-C."/>
            <person name="Schijlen E."/>
            <person name="Repin R."/>
            <person name="Schilthuizen M."/>
            <person name="Schranz E."/>
            <person name="Heidstra R."/>
            <person name="Miyata K."/>
            <person name="Fedorova E."/>
            <person name="Kohlen W."/>
            <person name="Bisseling T."/>
            <person name="Smit S."/>
            <person name="Geurts R."/>
        </authorList>
    </citation>
    <scope>NUCLEOTIDE SEQUENCE [LARGE SCALE GENOMIC DNA]</scope>
    <source>
        <strain evidence="2">cv. WU1-14</strain>
    </source>
</reference>
<evidence type="ECO:0000313" key="2">
    <source>
        <dbReference type="Proteomes" id="UP000237105"/>
    </source>
</evidence>
<protein>
    <submittedName>
        <fullName evidence="1">Uncharacterized protein</fullName>
    </submittedName>
</protein>
<name>A0A2P5DJ74_PARAD</name>
<comment type="caution">
    <text evidence="1">The sequence shown here is derived from an EMBL/GenBank/DDBJ whole genome shotgun (WGS) entry which is preliminary data.</text>
</comment>
<organism evidence="1 2">
    <name type="scientific">Parasponia andersonii</name>
    <name type="common">Sponia andersonii</name>
    <dbReference type="NCBI Taxonomy" id="3476"/>
    <lineage>
        <taxon>Eukaryota</taxon>
        <taxon>Viridiplantae</taxon>
        <taxon>Streptophyta</taxon>
        <taxon>Embryophyta</taxon>
        <taxon>Tracheophyta</taxon>
        <taxon>Spermatophyta</taxon>
        <taxon>Magnoliopsida</taxon>
        <taxon>eudicotyledons</taxon>
        <taxon>Gunneridae</taxon>
        <taxon>Pentapetalae</taxon>
        <taxon>rosids</taxon>
        <taxon>fabids</taxon>
        <taxon>Rosales</taxon>
        <taxon>Cannabaceae</taxon>
        <taxon>Parasponia</taxon>
    </lineage>
</organism>
<accession>A0A2P5DJ74</accession>
<evidence type="ECO:0000313" key="1">
    <source>
        <dbReference type="EMBL" id="PON73326.1"/>
    </source>
</evidence>
<proteinExistence type="predicted"/>
<keyword evidence="2" id="KW-1185">Reference proteome</keyword>
<dbReference type="EMBL" id="JXTB01000034">
    <property type="protein sequence ID" value="PON73326.1"/>
    <property type="molecule type" value="Genomic_DNA"/>
</dbReference>
<dbReference type="Proteomes" id="UP000237105">
    <property type="component" value="Unassembled WGS sequence"/>
</dbReference>
<dbReference type="AlphaFoldDB" id="A0A2P5DJ74"/>